<proteinExistence type="predicted"/>
<dbReference type="GO" id="GO:0032221">
    <property type="term" value="C:Rpd3S complex"/>
    <property type="evidence" value="ECO:0007669"/>
    <property type="project" value="TreeGrafter"/>
</dbReference>
<gene>
    <name evidence="2" type="ORF">AA0117_g13359</name>
</gene>
<sequence length="243" mass="26224">MSVLHKYGSRSQQRPSTTFYGWTTMAKKQRSITEWTEPKPQTLAPSFAEHGFTRHGVFENMVPLGVPPKAKDKEGESAIFGGGEVGSMPEVTPAPDLEPGDSESQDEDEMLIDAPILEDDKDDDYEPKTKVKKKAKASKALLRGKIPPQSKRSVDCKTCIKNGGSKSTSVSASPAVQVNGKSTAPAPVVAPKKGKNPAAACAAKKMKGNAGRLFGKHAHKLQPPTAEQQAEDERLNEMRKAMV</sequence>
<feature type="compositionally biased region" description="Acidic residues" evidence="1">
    <location>
        <begin position="98"/>
        <end position="125"/>
    </location>
</feature>
<accession>A0A4Q4MIN0</accession>
<dbReference type="PANTHER" id="PTHR47636">
    <property type="entry name" value="TRANSCRIPTIONAL REGULATORY PROTEIN RCO1"/>
    <property type="match status" value="1"/>
</dbReference>
<feature type="region of interest" description="Disordered" evidence="1">
    <location>
        <begin position="215"/>
        <end position="243"/>
    </location>
</feature>
<feature type="compositionally biased region" description="Polar residues" evidence="1">
    <location>
        <begin position="164"/>
        <end position="182"/>
    </location>
</feature>
<dbReference type="PANTHER" id="PTHR47636:SF1">
    <property type="entry name" value="TRANSCRIPTIONAL REGULATORY PROTEIN RCO1"/>
    <property type="match status" value="1"/>
</dbReference>
<dbReference type="Proteomes" id="UP000291422">
    <property type="component" value="Unassembled WGS sequence"/>
</dbReference>
<protein>
    <submittedName>
        <fullName evidence="2">Uncharacterized protein</fullName>
    </submittedName>
</protein>
<organism evidence="2 3">
    <name type="scientific">Alternaria alternata</name>
    <name type="common">Alternaria rot fungus</name>
    <name type="synonym">Torula alternata</name>
    <dbReference type="NCBI Taxonomy" id="5599"/>
    <lineage>
        <taxon>Eukaryota</taxon>
        <taxon>Fungi</taxon>
        <taxon>Dikarya</taxon>
        <taxon>Ascomycota</taxon>
        <taxon>Pezizomycotina</taxon>
        <taxon>Dothideomycetes</taxon>
        <taxon>Pleosporomycetidae</taxon>
        <taxon>Pleosporales</taxon>
        <taxon>Pleosporineae</taxon>
        <taxon>Pleosporaceae</taxon>
        <taxon>Alternaria</taxon>
        <taxon>Alternaria sect. Alternaria</taxon>
        <taxon>Alternaria alternata complex</taxon>
    </lineage>
</organism>
<dbReference type="VEuPathDB" id="FungiDB:CC77DRAFT_1033834"/>
<evidence type="ECO:0000313" key="2">
    <source>
        <dbReference type="EMBL" id="RYN52654.1"/>
    </source>
</evidence>
<name>A0A4Q4MIN0_ALTAL</name>
<feature type="compositionally biased region" description="Basic and acidic residues" evidence="1">
    <location>
        <begin position="231"/>
        <end position="243"/>
    </location>
</feature>
<evidence type="ECO:0000313" key="3">
    <source>
        <dbReference type="Proteomes" id="UP000291422"/>
    </source>
</evidence>
<reference evidence="3" key="1">
    <citation type="journal article" date="2019" name="bioRxiv">
        <title>Genomics, evolutionary history and diagnostics of the Alternaria alternata species group including apple and Asian pear pathotypes.</title>
        <authorList>
            <person name="Armitage A.D."/>
            <person name="Cockerton H.M."/>
            <person name="Sreenivasaprasad S."/>
            <person name="Woodhall J.W."/>
            <person name="Lane C.R."/>
            <person name="Harrison R.J."/>
            <person name="Clarkson J.P."/>
        </authorList>
    </citation>
    <scope>NUCLEOTIDE SEQUENCE [LARGE SCALE GENOMIC DNA]</scope>
    <source>
        <strain evidence="3">FERA 1177</strain>
    </source>
</reference>
<dbReference type="EMBL" id="PDXD01000254">
    <property type="protein sequence ID" value="RYN52654.1"/>
    <property type="molecule type" value="Genomic_DNA"/>
</dbReference>
<dbReference type="GO" id="GO:0006357">
    <property type="term" value="P:regulation of transcription by RNA polymerase II"/>
    <property type="evidence" value="ECO:0007669"/>
    <property type="project" value="TreeGrafter"/>
</dbReference>
<dbReference type="InterPro" id="IPR052819">
    <property type="entry name" value="Chromatin_regulatory_protein"/>
</dbReference>
<evidence type="ECO:0000256" key="1">
    <source>
        <dbReference type="SAM" id="MobiDB-lite"/>
    </source>
</evidence>
<feature type="non-terminal residue" evidence="2">
    <location>
        <position position="243"/>
    </location>
</feature>
<comment type="caution">
    <text evidence="2">The sequence shown here is derived from an EMBL/GenBank/DDBJ whole genome shotgun (WGS) entry which is preliminary data.</text>
</comment>
<feature type="region of interest" description="Disordered" evidence="1">
    <location>
        <begin position="67"/>
        <end position="194"/>
    </location>
</feature>
<dbReference type="AlphaFoldDB" id="A0A4Q4MIN0"/>